<dbReference type="Pfam" id="PF19702">
    <property type="entry name" value="DUF6200"/>
    <property type="match status" value="1"/>
</dbReference>
<sequence length="561" mass="62943">MATTYQTLQKKPKAPKAPSTEYTWEQIVISHIWIIYCISFPYSYVGSKEYLQQLSTESVQRILANPRVKKLIGKWELVWGMSIYQFPGSGVNDNTLYIAKYNDNNPEKDTYVLSVAGTNMKSFYSILCEDGGVFSTKEWNNGQPWNSPPNFQSTTEPSISTGFTRTLDKLFNKTKDSNGTLVMEALQKITSSSSKPVDLIVVGHSLAGTMSPLVALALFERQSEWDSKGIATIKEVWAIAGPTPGNPALQEYYTSKLGDKTQSLWSELDIVPNCFAREGMTGVASLYEPDIPSSPLVEIIMQAFNKSIERHNYQHIIPQPAYTGKVNNDFRIENINKYPEVKEFIADQCAAMLLYAFLSSLEDMSNVIEDIPFVGRAFEPLKGKLDYLVKSSTFIVSKFFAQVIDAGVTVVLIEDKIESVFEEVLDHIGLTVPISVVMSVLPGDLILGHNIINLMDWYMQFYFQHVDQYVGYYGVDELYGIKADITSEVEARLGKEENKKQEANTILLNYGKAKNDDIKDLYRGEGKLLDGISDVVAELKQSGDVEKNAQPLVVIVEKKRD</sequence>
<reference evidence="2" key="1">
    <citation type="submission" date="2006-06" db="EMBL/GenBank/DDBJ databases">
        <title>Complete sequence of Trichodesmium erythraeum IMS101.</title>
        <authorList>
            <consortium name="US DOE Joint Genome Institute"/>
            <person name="Copeland A."/>
            <person name="Lucas S."/>
            <person name="Lapidus A."/>
            <person name="Barry K."/>
            <person name="Detter J.C."/>
            <person name="Glavina del Rio T."/>
            <person name="Hammon N."/>
            <person name="Israni S."/>
            <person name="Dalin E."/>
            <person name="Tice H."/>
            <person name="Pitluck S."/>
            <person name="Kiss H."/>
            <person name="Munk A.C."/>
            <person name="Brettin T."/>
            <person name="Bruce D."/>
            <person name="Han C."/>
            <person name="Tapia R."/>
            <person name="Gilna P."/>
            <person name="Schmutz J."/>
            <person name="Larimer F."/>
            <person name="Land M."/>
            <person name="Hauser L."/>
            <person name="Kyrpides N."/>
            <person name="Kim E."/>
            <person name="Richardson P."/>
        </authorList>
    </citation>
    <scope>NUCLEOTIDE SEQUENCE [LARGE SCALE GENOMIC DNA]</scope>
    <source>
        <strain evidence="2">IMS101</strain>
    </source>
</reference>
<dbReference type="EMBL" id="CP000393">
    <property type="protein sequence ID" value="ABG52869.1"/>
    <property type="molecule type" value="Genomic_DNA"/>
</dbReference>
<gene>
    <name evidence="2" type="ordered locus">Tery_3825</name>
</gene>
<dbReference type="Pfam" id="PF01764">
    <property type="entry name" value="Lipase_3"/>
    <property type="match status" value="1"/>
</dbReference>
<protein>
    <recommendedName>
        <fullName evidence="1">Fungal lipase-type domain-containing protein</fullName>
    </recommendedName>
</protein>
<dbReference type="eggNOG" id="COG3675">
    <property type="taxonomic scope" value="Bacteria"/>
</dbReference>
<proteinExistence type="predicted"/>
<dbReference type="RefSeq" id="WP_011613199.1">
    <property type="nucleotide sequence ID" value="NC_008312.1"/>
</dbReference>
<dbReference type="STRING" id="203124.Tery_3825"/>
<dbReference type="GO" id="GO:0006629">
    <property type="term" value="P:lipid metabolic process"/>
    <property type="evidence" value="ECO:0007669"/>
    <property type="project" value="InterPro"/>
</dbReference>
<feature type="domain" description="Fungal lipase-type" evidence="1">
    <location>
        <begin position="156"/>
        <end position="276"/>
    </location>
</feature>
<dbReference type="AlphaFoldDB" id="Q10Y05"/>
<dbReference type="InterPro" id="IPR002921">
    <property type="entry name" value="Fungal_lipase-type"/>
</dbReference>
<dbReference type="KEGG" id="ter:Tery_3825"/>
<dbReference type="InterPro" id="IPR029058">
    <property type="entry name" value="AB_hydrolase_fold"/>
</dbReference>
<name>Q10Y05_TRIEI</name>
<evidence type="ECO:0000259" key="1">
    <source>
        <dbReference type="Pfam" id="PF01764"/>
    </source>
</evidence>
<accession>Q10Y05</accession>
<dbReference type="SUPFAM" id="SSF53474">
    <property type="entry name" value="alpha/beta-Hydrolases"/>
    <property type="match status" value="1"/>
</dbReference>
<dbReference type="HOGENOM" id="CLU_485652_0_0_3"/>
<evidence type="ECO:0000313" key="2">
    <source>
        <dbReference type="EMBL" id="ABG52869.1"/>
    </source>
</evidence>
<dbReference type="OrthoDB" id="5522031at2"/>
<dbReference type="InterPro" id="IPR045680">
    <property type="entry name" value="DUF6200"/>
</dbReference>
<organism evidence="2">
    <name type="scientific">Trichodesmium erythraeum (strain IMS101)</name>
    <dbReference type="NCBI Taxonomy" id="203124"/>
    <lineage>
        <taxon>Bacteria</taxon>
        <taxon>Bacillati</taxon>
        <taxon>Cyanobacteriota</taxon>
        <taxon>Cyanophyceae</taxon>
        <taxon>Oscillatoriophycideae</taxon>
        <taxon>Oscillatoriales</taxon>
        <taxon>Microcoleaceae</taxon>
        <taxon>Trichodesmium</taxon>
    </lineage>
</organism>
<dbReference type="Gene3D" id="3.40.50.1820">
    <property type="entry name" value="alpha/beta hydrolase"/>
    <property type="match status" value="1"/>
</dbReference>